<dbReference type="GO" id="GO:0060271">
    <property type="term" value="P:cilium assembly"/>
    <property type="evidence" value="ECO:0007669"/>
    <property type="project" value="InterPro"/>
</dbReference>
<comment type="similarity">
    <text evidence="6">Belongs to the IFT81 family.</text>
</comment>
<name>A0A7G2C9M8_9TRYP</name>
<sequence>MKMDLESTPPEEANARMVEFLTKTLGYRVPLLIQNSFPQSFAAAEPTVIYAAMYWVLTHMEQNEKRVYLSRFLQPLEIPEDIRAQDEDVRTIYNQYQQLRSAFVQTHKRVEGLRAAFADPAETRRKVAALEEERERLQNYVQIAEKKLASAPEKDALLAACKSLRIALEDDIKLSEKKVEQQQAKISAEMRGTEMSNRLQNVRRDAADGRVDMMIRRMNDEMQTNKIKLEEQLPLEIDAKTRENQELEKLLSEPLDMPALLNEDKQLDEALKKLNDKVRERQRPGEDGTSITTIKQQVQRVQSRKTELINEHGSLQTDNNRALNDIKERENRIEQLRQATNMLKGDDFRDFSNQVRAKKAATEGMRTRLTEQRAEWGVLTFTESTLQARFNQLDKQIGDLESKLGLQGYSRTVEALSKLSHEKDTMEAIKGKTLEELSKVVQEFNLAIRDARTRVVPQINELRVLRQTAAEVEQEWSEKKSQFDYQKTLLMEDIQKLDDDVTRLKEERHVNESLFHRLNTQRLLLSTQWKRAEDEKRFRSTEASLDPEYKTYGDFLTDLTKQLELRTKDLQARRRNVDENHDVNTHQVEYFNSLRKILESKLKSLRNAQPDAASDQKASIDQDIQNILGADRLVLNNS</sequence>
<dbReference type="VEuPathDB" id="TriTrypDB:ADEAN_000395000"/>
<proteinExistence type="inferred from homology"/>
<keyword evidence="10" id="KW-1185">Reference proteome</keyword>
<evidence type="ECO:0000256" key="3">
    <source>
        <dbReference type="ARBA" id="ARBA00023054"/>
    </source>
</evidence>
<dbReference type="Gene3D" id="1.10.418.70">
    <property type="entry name" value="Intraflagellar transport protein 81, N-terminal domain"/>
    <property type="match status" value="1"/>
</dbReference>
<evidence type="ECO:0000256" key="7">
    <source>
        <dbReference type="SAM" id="Coils"/>
    </source>
</evidence>
<feature type="domain" description="IFT81 calponin homology" evidence="8">
    <location>
        <begin position="2"/>
        <end position="77"/>
    </location>
</feature>
<evidence type="ECO:0000256" key="2">
    <source>
        <dbReference type="ARBA" id="ARBA00022794"/>
    </source>
</evidence>
<dbReference type="InterPro" id="IPR041146">
    <property type="entry name" value="IFT81_CH"/>
</dbReference>
<keyword evidence="9" id="KW-0282">Flagellum</keyword>
<dbReference type="GO" id="GO:0015631">
    <property type="term" value="F:tubulin binding"/>
    <property type="evidence" value="ECO:0007669"/>
    <property type="project" value="InterPro"/>
</dbReference>
<dbReference type="Pfam" id="PF18383">
    <property type="entry name" value="IFT81_CH"/>
    <property type="match status" value="1"/>
</dbReference>
<evidence type="ECO:0000256" key="6">
    <source>
        <dbReference type="ARBA" id="ARBA00043983"/>
    </source>
</evidence>
<feature type="coiled-coil region" evidence="7">
    <location>
        <begin position="127"/>
        <end position="185"/>
    </location>
</feature>
<evidence type="ECO:0000259" key="8">
    <source>
        <dbReference type="Pfam" id="PF18383"/>
    </source>
</evidence>
<dbReference type="GO" id="GO:0042073">
    <property type="term" value="P:intraciliary transport"/>
    <property type="evidence" value="ECO:0007669"/>
    <property type="project" value="InterPro"/>
</dbReference>
<feature type="coiled-coil region" evidence="7">
    <location>
        <begin position="260"/>
        <end position="346"/>
    </location>
</feature>
<protein>
    <submittedName>
        <fullName evidence="9">Intraflagellar transport 81 calponin homology domain containing protein, putative</fullName>
    </submittedName>
</protein>
<keyword evidence="2" id="KW-0970">Cilium biogenesis/degradation</keyword>
<dbReference type="InterPro" id="IPR043016">
    <property type="entry name" value="IFT81_N_sf"/>
</dbReference>
<gene>
    <name evidence="9" type="ORF">ADEAN_000395000</name>
</gene>
<dbReference type="EMBL" id="LR877151">
    <property type="protein sequence ID" value="CAD2216488.1"/>
    <property type="molecule type" value="Genomic_DNA"/>
</dbReference>
<dbReference type="Proteomes" id="UP000515908">
    <property type="component" value="Chromosome 07"/>
</dbReference>
<evidence type="ECO:0000256" key="4">
    <source>
        <dbReference type="ARBA" id="ARBA00023069"/>
    </source>
</evidence>
<dbReference type="GO" id="GO:0030992">
    <property type="term" value="C:intraciliary transport particle B"/>
    <property type="evidence" value="ECO:0007669"/>
    <property type="project" value="InterPro"/>
</dbReference>
<keyword evidence="3 7" id="KW-0175">Coiled coil</keyword>
<dbReference type="PANTHER" id="PTHR15614">
    <property type="entry name" value="INTRAFLAGELLAR TRANSPORT PROTEIN 81 HOMOLOG"/>
    <property type="match status" value="1"/>
</dbReference>
<dbReference type="GO" id="GO:0036064">
    <property type="term" value="C:ciliary basal body"/>
    <property type="evidence" value="ECO:0007669"/>
    <property type="project" value="TreeGrafter"/>
</dbReference>
<accession>A0A7G2C9M8</accession>
<dbReference type="AlphaFoldDB" id="A0A7G2C9M8"/>
<evidence type="ECO:0000256" key="5">
    <source>
        <dbReference type="ARBA" id="ARBA00023273"/>
    </source>
</evidence>
<organism evidence="9 10">
    <name type="scientific">Angomonas deanei</name>
    <dbReference type="NCBI Taxonomy" id="59799"/>
    <lineage>
        <taxon>Eukaryota</taxon>
        <taxon>Discoba</taxon>
        <taxon>Euglenozoa</taxon>
        <taxon>Kinetoplastea</taxon>
        <taxon>Metakinetoplastina</taxon>
        <taxon>Trypanosomatida</taxon>
        <taxon>Trypanosomatidae</taxon>
        <taxon>Strigomonadinae</taxon>
        <taxon>Angomonas</taxon>
    </lineage>
</organism>
<keyword evidence="4" id="KW-0969">Cilium</keyword>
<evidence type="ECO:0000256" key="1">
    <source>
        <dbReference type="ARBA" id="ARBA00004138"/>
    </source>
</evidence>
<keyword evidence="5" id="KW-0966">Cell projection</keyword>
<reference evidence="9 10" key="1">
    <citation type="submission" date="2020-08" db="EMBL/GenBank/DDBJ databases">
        <authorList>
            <person name="Newling K."/>
            <person name="Davey J."/>
            <person name="Forrester S."/>
        </authorList>
    </citation>
    <scope>NUCLEOTIDE SEQUENCE [LARGE SCALE GENOMIC DNA]</scope>
    <source>
        <strain evidence="10">Crithidia deanei Carvalho (ATCC PRA-265)</strain>
    </source>
</reference>
<evidence type="ECO:0000313" key="9">
    <source>
        <dbReference type="EMBL" id="CAD2216488.1"/>
    </source>
</evidence>
<comment type="subcellular location">
    <subcellularLocation>
        <location evidence="1">Cell projection</location>
        <location evidence="1">Cilium</location>
    </subcellularLocation>
</comment>
<dbReference type="InterPro" id="IPR029600">
    <property type="entry name" value="IFT81"/>
</dbReference>
<dbReference type="OrthoDB" id="276029at2759"/>
<evidence type="ECO:0000313" key="10">
    <source>
        <dbReference type="Proteomes" id="UP000515908"/>
    </source>
</evidence>
<dbReference type="PANTHER" id="PTHR15614:SF2">
    <property type="entry name" value="INTRAFLAGELLAR TRANSPORT PROTEIN 81 HOMOLOG"/>
    <property type="match status" value="1"/>
</dbReference>